<dbReference type="GO" id="GO:1990961">
    <property type="term" value="P:xenobiotic detoxification by transmembrane export across the plasma membrane"/>
    <property type="evidence" value="ECO:0007669"/>
    <property type="project" value="InterPro"/>
</dbReference>
<keyword evidence="3" id="KW-0813">Transport</keyword>
<dbReference type="InterPro" id="IPR030190">
    <property type="entry name" value="MacA_alpha-hairpin_sf"/>
</dbReference>
<evidence type="ECO:0000259" key="11">
    <source>
        <dbReference type="Pfam" id="PF25917"/>
    </source>
</evidence>
<evidence type="ECO:0000256" key="7">
    <source>
        <dbReference type="ARBA" id="ARBA00023136"/>
    </source>
</evidence>
<feature type="domain" description="Multidrug resistance protein MdtA-like alpha-helical hairpin" evidence="10">
    <location>
        <begin position="108"/>
        <end position="183"/>
    </location>
</feature>
<dbReference type="Gene3D" id="6.10.140.1990">
    <property type="match status" value="1"/>
</dbReference>
<feature type="domain" description="Multidrug resistance protein MdtA-like C-terminal permuted SH3" evidence="13">
    <location>
        <begin position="305"/>
        <end position="365"/>
    </location>
</feature>
<protein>
    <submittedName>
        <fullName evidence="14">Efflux RND transporter periplasmic adaptor subunit</fullName>
    </submittedName>
</protein>
<keyword evidence="7" id="KW-0472">Membrane</keyword>
<accession>A0A2P7QWZ0</accession>
<dbReference type="InterPro" id="IPR058625">
    <property type="entry name" value="MdtA-like_BSH"/>
</dbReference>
<dbReference type="Proteomes" id="UP000242181">
    <property type="component" value="Unassembled WGS sequence"/>
</dbReference>
<dbReference type="GO" id="GO:1990281">
    <property type="term" value="C:efflux pump complex"/>
    <property type="evidence" value="ECO:0007669"/>
    <property type="project" value="TreeGrafter"/>
</dbReference>
<gene>
    <name evidence="14" type="ORF">C7I36_09365</name>
</gene>
<evidence type="ECO:0000256" key="6">
    <source>
        <dbReference type="ARBA" id="ARBA00023054"/>
    </source>
</evidence>
<dbReference type="Pfam" id="PF25944">
    <property type="entry name" value="Beta-barrel_RND"/>
    <property type="match status" value="1"/>
</dbReference>
<keyword evidence="6 8" id="KW-0175">Coiled coil</keyword>
<evidence type="ECO:0000256" key="4">
    <source>
        <dbReference type="ARBA" id="ARBA00022475"/>
    </source>
</evidence>
<evidence type="ECO:0000313" key="15">
    <source>
        <dbReference type="Proteomes" id="UP000242181"/>
    </source>
</evidence>
<name>A0A2P7QWZ0_9GAMM</name>
<dbReference type="Pfam" id="PF25967">
    <property type="entry name" value="RND-MFP_C"/>
    <property type="match status" value="1"/>
</dbReference>
<dbReference type="SUPFAM" id="SSF111369">
    <property type="entry name" value="HlyD-like secretion proteins"/>
    <property type="match status" value="1"/>
</dbReference>
<feature type="domain" description="Multidrug resistance protein MdtA-like barrel-sandwich hybrid" evidence="11">
    <location>
        <begin position="62"/>
        <end position="214"/>
    </location>
</feature>
<evidence type="ECO:0000256" key="9">
    <source>
        <dbReference type="SAM" id="SignalP"/>
    </source>
</evidence>
<proteinExistence type="inferred from homology"/>
<keyword evidence="4" id="KW-1003">Cell membrane</keyword>
<feature type="domain" description="Multidrug resistance protein MdtA-like beta-barrel" evidence="12">
    <location>
        <begin position="222"/>
        <end position="296"/>
    </location>
</feature>
<evidence type="ECO:0000256" key="3">
    <source>
        <dbReference type="ARBA" id="ARBA00022448"/>
    </source>
</evidence>
<dbReference type="InterPro" id="IPR058627">
    <property type="entry name" value="MdtA-like_C"/>
</dbReference>
<comment type="caution">
    <text evidence="14">The sequence shown here is derived from an EMBL/GenBank/DDBJ whole genome shotgun (WGS) entry which is preliminary data.</text>
</comment>
<evidence type="ECO:0000259" key="13">
    <source>
        <dbReference type="Pfam" id="PF25967"/>
    </source>
</evidence>
<dbReference type="GO" id="GO:1990195">
    <property type="term" value="C:macrolide transmembrane transporter complex"/>
    <property type="evidence" value="ECO:0007669"/>
    <property type="project" value="InterPro"/>
</dbReference>
<keyword evidence="5" id="KW-0997">Cell inner membrane</keyword>
<dbReference type="Pfam" id="PF25876">
    <property type="entry name" value="HH_MFP_RND"/>
    <property type="match status" value="1"/>
</dbReference>
<evidence type="ECO:0000259" key="12">
    <source>
        <dbReference type="Pfam" id="PF25944"/>
    </source>
</evidence>
<evidence type="ECO:0000313" key="14">
    <source>
        <dbReference type="EMBL" id="PSJ42482.1"/>
    </source>
</evidence>
<evidence type="ECO:0000256" key="2">
    <source>
        <dbReference type="ARBA" id="ARBA00009477"/>
    </source>
</evidence>
<feature type="coiled-coil region" evidence="8">
    <location>
        <begin position="98"/>
        <end position="173"/>
    </location>
</feature>
<feature type="chain" id="PRO_5015148393" evidence="9">
    <location>
        <begin position="21"/>
        <end position="385"/>
    </location>
</feature>
<dbReference type="OrthoDB" id="9791520at2"/>
<keyword evidence="9" id="KW-0732">Signal</keyword>
<feature type="signal peptide" evidence="9">
    <location>
        <begin position="1"/>
        <end position="20"/>
    </location>
</feature>
<comment type="subcellular location">
    <subcellularLocation>
        <location evidence="1">Cell membrane</location>
    </subcellularLocation>
</comment>
<dbReference type="RefSeq" id="WP_106453455.1">
    <property type="nucleotide sequence ID" value="NZ_PXYH01000011.1"/>
</dbReference>
<dbReference type="GO" id="GO:0015562">
    <property type="term" value="F:efflux transmembrane transporter activity"/>
    <property type="evidence" value="ECO:0007669"/>
    <property type="project" value="TreeGrafter"/>
</dbReference>
<dbReference type="InterPro" id="IPR058626">
    <property type="entry name" value="MdtA-like_b-barrel"/>
</dbReference>
<dbReference type="Pfam" id="PF25917">
    <property type="entry name" value="BSH_RND"/>
    <property type="match status" value="1"/>
</dbReference>
<dbReference type="Gene3D" id="2.40.30.170">
    <property type="match status" value="1"/>
</dbReference>
<dbReference type="AlphaFoldDB" id="A0A2P7QWZ0"/>
<organism evidence="14 15">
    <name type="scientific">Zobellella taiwanensis</name>
    <dbReference type="NCBI Taxonomy" id="347535"/>
    <lineage>
        <taxon>Bacteria</taxon>
        <taxon>Pseudomonadati</taxon>
        <taxon>Pseudomonadota</taxon>
        <taxon>Gammaproteobacteria</taxon>
        <taxon>Aeromonadales</taxon>
        <taxon>Aeromonadaceae</taxon>
        <taxon>Zobellella</taxon>
    </lineage>
</organism>
<reference evidence="14 15" key="1">
    <citation type="submission" date="2018-03" db="EMBL/GenBank/DDBJ databases">
        <title>The draft genome of Zobellella taiwanensis JCM 13381.</title>
        <authorList>
            <person name="Liu L."/>
            <person name="Li L."/>
            <person name="Wang T."/>
            <person name="Zhang X."/>
            <person name="Liang L."/>
        </authorList>
    </citation>
    <scope>NUCLEOTIDE SEQUENCE [LARGE SCALE GENOMIC DNA]</scope>
    <source>
        <strain evidence="14 15">JCM 13381</strain>
    </source>
</reference>
<dbReference type="Gene3D" id="6.20.50.140">
    <property type="match status" value="1"/>
</dbReference>
<keyword evidence="15" id="KW-1185">Reference proteome</keyword>
<dbReference type="GO" id="GO:0030313">
    <property type="term" value="C:cell envelope"/>
    <property type="evidence" value="ECO:0007669"/>
    <property type="project" value="UniProtKB-SubCell"/>
</dbReference>
<evidence type="ECO:0000256" key="5">
    <source>
        <dbReference type="ARBA" id="ARBA00022519"/>
    </source>
</evidence>
<dbReference type="Gene3D" id="2.40.50.100">
    <property type="match status" value="1"/>
</dbReference>
<dbReference type="PANTHER" id="PTHR30469">
    <property type="entry name" value="MULTIDRUG RESISTANCE PROTEIN MDTA"/>
    <property type="match status" value="1"/>
</dbReference>
<dbReference type="InterPro" id="IPR006143">
    <property type="entry name" value="RND_pump_MFP"/>
</dbReference>
<sequence length="385" mass="41683">MTTLKKTALFLALAAGLALATHQWLGRNTDPAGTSPVTAAVQRGDLSDLVTATGVLQPSGYVDVGAQVSGQLKVIHVEVGDQVGAGDLLAEIDPTVYLAQVDASRAQLRNQRAQLKDREAQLALARLQYRRQQNLMADNATSREALQSAEAGLRSAEAQVEALGAQIAQTESSLRADEANLDYARIHAPMDGTVVSIEARQGQTLNTNQQAPTLMRIADLATMTVQAKVSEADVGKLRPGMKVYFTTLGEPGRRWYSELRRIEPTPVVENNVVLYNALFDIDNPQGRLMSQMTTQVFFVRAETEDVLLVPVSALRFAGQNGRDRARITVLGNDGALQEREVRVGVSNRIQAEVLDGLEAGEQVVLNVAPAGEEGGERRSGMRMRF</sequence>
<evidence type="ECO:0000259" key="10">
    <source>
        <dbReference type="Pfam" id="PF25876"/>
    </source>
</evidence>
<dbReference type="EMBL" id="PXYH01000011">
    <property type="protein sequence ID" value="PSJ42482.1"/>
    <property type="molecule type" value="Genomic_DNA"/>
</dbReference>
<comment type="similarity">
    <text evidence="2">Belongs to the membrane fusion protein (MFP) (TC 8.A.1) family.</text>
</comment>
<dbReference type="NCBIfam" id="TIGR01730">
    <property type="entry name" value="RND_mfp"/>
    <property type="match status" value="1"/>
</dbReference>
<evidence type="ECO:0000256" key="8">
    <source>
        <dbReference type="SAM" id="Coils"/>
    </source>
</evidence>
<dbReference type="PANTHER" id="PTHR30469:SF33">
    <property type="entry name" value="SLR1207 PROTEIN"/>
    <property type="match status" value="1"/>
</dbReference>
<evidence type="ECO:0000256" key="1">
    <source>
        <dbReference type="ARBA" id="ARBA00004236"/>
    </source>
</evidence>
<dbReference type="GO" id="GO:0019898">
    <property type="term" value="C:extrinsic component of membrane"/>
    <property type="evidence" value="ECO:0007669"/>
    <property type="project" value="InterPro"/>
</dbReference>
<dbReference type="InterPro" id="IPR058624">
    <property type="entry name" value="MdtA-like_HH"/>
</dbReference>